<keyword evidence="5" id="KW-1185">Reference proteome</keyword>
<protein>
    <recommendedName>
        <fullName evidence="3">SLM1/RGC1-like BAR-like domain-containing protein</fullName>
    </recommendedName>
</protein>
<organism evidence="4 5">
    <name type="scientific">Smittium angustum</name>
    <dbReference type="NCBI Taxonomy" id="133377"/>
    <lineage>
        <taxon>Eukaryota</taxon>
        <taxon>Fungi</taxon>
        <taxon>Fungi incertae sedis</taxon>
        <taxon>Zoopagomycota</taxon>
        <taxon>Kickxellomycotina</taxon>
        <taxon>Harpellomycetes</taxon>
        <taxon>Harpellales</taxon>
        <taxon>Legeriomycetaceae</taxon>
        <taxon>Smittium</taxon>
    </lineage>
</organism>
<dbReference type="Proteomes" id="UP000245591">
    <property type="component" value="Unassembled WGS sequence"/>
</dbReference>
<dbReference type="AlphaFoldDB" id="A0A2U1IX94"/>
<evidence type="ECO:0000259" key="3">
    <source>
        <dbReference type="Pfam" id="PF20400"/>
    </source>
</evidence>
<gene>
    <name evidence="4" type="ORF">BB558_006618</name>
</gene>
<feature type="coiled-coil region" evidence="1">
    <location>
        <begin position="128"/>
        <end position="162"/>
    </location>
</feature>
<evidence type="ECO:0000313" key="5">
    <source>
        <dbReference type="Proteomes" id="UP000245591"/>
    </source>
</evidence>
<feature type="domain" description="SLM1/RGC1-like BAR-like" evidence="3">
    <location>
        <begin position="102"/>
        <end position="283"/>
    </location>
</feature>
<evidence type="ECO:0000256" key="2">
    <source>
        <dbReference type="SAM" id="MobiDB-lite"/>
    </source>
</evidence>
<feature type="region of interest" description="Disordered" evidence="2">
    <location>
        <begin position="383"/>
        <end position="404"/>
    </location>
</feature>
<dbReference type="PANTHER" id="PTHR31941">
    <property type="entry name" value="CYTOSKELETAL SIGNALING PROTEIN SLM1"/>
    <property type="match status" value="1"/>
</dbReference>
<reference evidence="4 5" key="1">
    <citation type="journal article" date="2018" name="MBio">
        <title>Comparative Genomics Reveals the Core Gene Toolbox for the Fungus-Insect Symbiosis.</title>
        <authorList>
            <person name="Wang Y."/>
            <person name="Stata M."/>
            <person name="Wang W."/>
            <person name="Stajich J.E."/>
            <person name="White M.M."/>
            <person name="Moncalvo J.M."/>
        </authorList>
    </citation>
    <scope>NUCLEOTIDE SEQUENCE [LARGE SCALE GENOMIC DNA]</scope>
    <source>
        <strain evidence="4 5">AUS-126-30</strain>
    </source>
</reference>
<dbReference type="InterPro" id="IPR046868">
    <property type="entry name" value="BAR_4"/>
</dbReference>
<evidence type="ECO:0000313" key="4">
    <source>
        <dbReference type="EMBL" id="PVZ97431.1"/>
    </source>
</evidence>
<accession>A0A2U1IX94</accession>
<proteinExistence type="predicted"/>
<dbReference type="EMBL" id="MBFU01000825">
    <property type="protein sequence ID" value="PVZ97431.1"/>
    <property type="molecule type" value="Genomic_DNA"/>
</dbReference>
<evidence type="ECO:0000256" key="1">
    <source>
        <dbReference type="SAM" id="Coils"/>
    </source>
</evidence>
<keyword evidence="1" id="KW-0175">Coiled coil</keyword>
<dbReference type="Pfam" id="PF20400">
    <property type="entry name" value="BAR_4"/>
    <property type="match status" value="1"/>
</dbReference>
<name>A0A2U1IX94_SMIAN</name>
<sequence length="529" mass="61340">MNARKEDSKKKRQIAIKKSDIKVDVGNKSTKFFVTGTTSGTGRPDDLTFQRLTAYTELITEYIEYFRRFSAATMDLSLVYARIADVLTVPMNKGDMFIPLEENGLQSMMVQSKSFQQYLVEEYMKLSKNIKEDILADLSSLLEQLQAKIENYKINIGFISGQLVECDSLIQKKMTEIKKAYKELMMKTSTKDIKLDPYFMVIDIERHRHKRDGIAMQLKTEDAKQQHELGIFEEKLVEKLCNSLKRFYKYQCEVFENSKNECMEKIEKISLIKSSDEFLHFSNKFKKVLDHTNTEELNGKTENPKFPEVYFKKNSVEEMTFELKVIEKGFLVVTERQMFFKKVSHRAYLMLTSSGYLHVYLTKNKFYSSNDTKSMLEVQMTSRKNMKSTETVRRTDKSSLFSNENSGTTLSPFLPSMDFSVHNLDFNASISKESDQNSYFGSHSGLDIEKYWKSLVEPDISFFLPKSKVSLSTNLTIKSSNSRLVFCGSPEILKYWNFRMTNLSLSPSKHLSKNYSGSLLRKNYPVSTK</sequence>
<comment type="caution">
    <text evidence="4">The sequence shown here is derived from an EMBL/GenBank/DDBJ whole genome shotgun (WGS) entry which is preliminary data.</text>
</comment>
<dbReference type="PANTHER" id="PTHR31941:SF1">
    <property type="entry name" value="CYTOSKELETAL SIGNALING PROTEIN SLM1"/>
    <property type="match status" value="1"/>
</dbReference>